<feature type="domain" description="Origin recognition complex subunit 2 winged-helix" evidence="8">
    <location>
        <begin position="467"/>
        <end position="526"/>
    </location>
</feature>
<keyword evidence="3 5" id="KW-0235">DNA replication</keyword>
<dbReference type="InterPro" id="IPR056773">
    <property type="entry name" value="WHD_ORC2"/>
</dbReference>
<evidence type="ECO:0000256" key="1">
    <source>
        <dbReference type="ARBA" id="ARBA00004123"/>
    </source>
</evidence>
<evidence type="ECO:0000313" key="10">
    <source>
        <dbReference type="Proteomes" id="UP001164286"/>
    </source>
</evidence>
<dbReference type="GO" id="GO:0006260">
    <property type="term" value="P:DNA replication"/>
    <property type="evidence" value="ECO:0007669"/>
    <property type="project" value="UniProtKB-UniRule"/>
</dbReference>
<evidence type="ECO:0000259" key="7">
    <source>
        <dbReference type="Pfam" id="PF04084"/>
    </source>
</evidence>
<dbReference type="Pfam" id="PF24882">
    <property type="entry name" value="WHD_ORC2"/>
    <property type="match status" value="1"/>
</dbReference>
<evidence type="ECO:0000256" key="2">
    <source>
        <dbReference type="ARBA" id="ARBA00007421"/>
    </source>
</evidence>
<dbReference type="AlphaFoldDB" id="A0AA38LVQ6"/>
<comment type="subunit">
    <text evidence="5">Component of the origin recognition complex (ORC).</text>
</comment>
<evidence type="ECO:0000259" key="8">
    <source>
        <dbReference type="Pfam" id="PF24882"/>
    </source>
</evidence>
<feature type="region of interest" description="Disordered" evidence="6">
    <location>
        <begin position="1"/>
        <end position="121"/>
    </location>
</feature>
<comment type="similarity">
    <text evidence="2 5">Belongs to the ORC2 family.</text>
</comment>
<keyword evidence="10" id="KW-1185">Reference proteome</keyword>
<feature type="compositionally biased region" description="Basic and acidic residues" evidence="6">
    <location>
        <begin position="37"/>
        <end position="54"/>
    </location>
</feature>
<dbReference type="EMBL" id="JAKWFO010000005">
    <property type="protein sequence ID" value="KAI9635849.1"/>
    <property type="molecule type" value="Genomic_DNA"/>
</dbReference>
<dbReference type="GO" id="GO:0005664">
    <property type="term" value="C:nuclear origin of replication recognition complex"/>
    <property type="evidence" value="ECO:0007669"/>
    <property type="project" value="UniProtKB-UniRule"/>
</dbReference>
<keyword evidence="4 5" id="KW-0539">Nucleus</keyword>
<evidence type="ECO:0000256" key="5">
    <source>
        <dbReference type="RuleBase" id="RU368084"/>
    </source>
</evidence>
<dbReference type="GeneID" id="77726513"/>
<comment type="subcellular location">
    <subcellularLocation>
        <location evidence="1 5">Nucleus</location>
    </subcellularLocation>
</comment>
<dbReference type="RefSeq" id="XP_052945626.1">
    <property type="nucleotide sequence ID" value="XM_053087312.1"/>
</dbReference>
<evidence type="ECO:0000313" key="9">
    <source>
        <dbReference type="EMBL" id="KAI9635849.1"/>
    </source>
</evidence>
<feature type="compositionally biased region" description="Polar residues" evidence="6">
    <location>
        <begin position="95"/>
        <end position="107"/>
    </location>
</feature>
<comment type="function">
    <text evidence="5">Component of the origin recognition complex (ORC) that binds origins of replication. DNA-binding is ATP-dependent. ORC is required to assemble the pre-replication complex necessary to initiate DNA replication.</text>
</comment>
<accession>A0AA38LVQ6</accession>
<dbReference type="InterPro" id="IPR056772">
    <property type="entry name" value="RecA-like_ORC2"/>
</dbReference>
<sequence length="542" mass="59317">MPPRATKRARIEESPEEPEENEQSASHLVSFLTGYDNRGDDREGSSDGEQHNEAGSDAAEDQYDEDVDDEDDRDEEEGGTPIKKSKHGLVGTANERGSSRGTASPRSTPRKRATTRKKVAATPLIQEGEPGFVRPSKADAYFSAHARSARTSGNSYSALVKPLTQAEYELYAGAARSKRERSQAVVDGLLDDLVKRFEQWEVELEEGFNLLMYGFGSKRRLLNRFVTERLCRKGHCVVVNGHFPGLGIRDVLSQIEDTLAVPQDIPVPATAATPLERSAHRLYAYLIPPAAIPSAKRKTTQVSDKDLYLVIHNIDAPSLRTPRSLAILSLLASSPRIHLITSFDHLHTPLLFSSSIAKSPPHLYAPGSWTGAPPSSRGFNWLYHNLTTYDDYDLELSYQRLSASSTLSGLSSGTSGGISEEGALQILRSVPTMGLRLLTLLLSKQLASLPPNPSSHTAYPANPVAPVFGIENDILAKLAKEKFIAREDERYAALMGEFKDHGLVVEALLDAEGRQGRWVWIPLGKAALERVIQEMGGVDSGS</sequence>
<protein>
    <recommendedName>
        <fullName evidence="5">Origin recognition complex subunit 2</fullName>
    </recommendedName>
</protein>
<organism evidence="9 10">
    <name type="scientific">Dioszegia hungarica</name>
    <dbReference type="NCBI Taxonomy" id="4972"/>
    <lineage>
        <taxon>Eukaryota</taxon>
        <taxon>Fungi</taxon>
        <taxon>Dikarya</taxon>
        <taxon>Basidiomycota</taxon>
        <taxon>Agaricomycotina</taxon>
        <taxon>Tremellomycetes</taxon>
        <taxon>Tremellales</taxon>
        <taxon>Bulleribasidiaceae</taxon>
        <taxon>Dioszegia</taxon>
    </lineage>
</organism>
<evidence type="ECO:0000256" key="6">
    <source>
        <dbReference type="SAM" id="MobiDB-lite"/>
    </source>
</evidence>
<comment type="caution">
    <text evidence="9">The sequence shown here is derived from an EMBL/GenBank/DDBJ whole genome shotgun (WGS) entry which is preliminary data.</text>
</comment>
<proteinExistence type="inferred from homology"/>
<feature type="domain" description="Origin recognition complex subunit 2 RecA-like" evidence="7">
    <location>
        <begin position="191"/>
        <end position="385"/>
    </location>
</feature>
<name>A0AA38LVQ6_9TREE</name>
<dbReference type="InterPro" id="IPR007220">
    <property type="entry name" value="ORC2"/>
</dbReference>
<reference evidence="9" key="1">
    <citation type="journal article" date="2022" name="G3 (Bethesda)">
        <title>High quality genome of the basidiomycete yeast Dioszegia hungarica PDD-24b-2 isolated from cloud water.</title>
        <authorList>
            <person name="Jarrige D."/>
            <person name="Haridas S."/>
            <person name="Bleykasten-Grosshans C."/>
            <person name="Joly M."/>
            <person name="Nadalig T."/>
            <person name="Sancelme M."/>
            <person name="Vuilleumier S."/>
            <person name="Grigoriev I.V."/>
            <person name="Amato P."/>
            <person name="Bringel F."/>
        </authorList>
    </citation>
    <scope>NUCLEOTIDE SEQUENCE</scope>
    <source>
        <strain evidence="9">PDD-24b-2</strain>
    </source>
</reference>
<gene>
    <name evidence="9" type="ORF">MKK02DRAFT_27141</name>
</gene>
<dbReference type="Pfam" id="PF04084">
    <property type="entry name" value="RecA-like_ORC2"/>
    <property type="match status" value="1"/>
</dbReference>
<dbReference type="PANTHER" id="PTHR14052">
    <property type="entry name" value="ORIGIN RECOGNITION COMPLEX SUBUNIT 2"/>
    <property type="match status" value="1"/>
</dbReference>
<feature type="compositionally biased region" description="Basic residues" evidence="6">
    <location>
        <begin position="108"/>
        <end position="119"/>
    </location>
</feature>
<evidence type="ECO:0000256" key="3">
    <source>
        <dbReference type="ARBA" id="ARBA00022705"/>
    </source>
</evidence>
<feature type="compositionally biased region" description="Acidic residues" evidence="6">
    <location>
        <begin position="58"/>
        <end position="78"/>
    </location>
</feature>
<dbReference type="PANTHER" id="PTHR14052:SF0">
    <property type="entry name" value="ORIGIN RECOGNITION COMPLEX SUBUNIT 2"/>
    <property type="match status" value="1"/>
</dbReference>
<dbReference type="GO" id="GO:0003688">
    <property type="term" value="F:DNA replication origin binding"/>
    <property type="evidence" value="ECO:0007669"/>
    <property type="project" value="UniProtKB-UniRule"/>
</dbReference>
<evidence type="ECO:0000256" key="4">
    <source>
        <dbReference type="ARBA" id="ARBA00023242"/>
    </source>
</evidence>
<dbReference type="Proteomes" id="UP001164286">
    <property type="component" value="Unassembled WGS sequence"/>
</dbReference>